<evidence type="ECO:0000313" key="1">
    <source>
        <dbReference type="EMBL" id="ONI38439.1"/>
    </source>
</evidence>
<sequence length="122" mass="14369">MRHEIKKIAKITDELTTFFLEYNAKIVEIKLEETGENKIISVLAKQIDNVDEVIKEIKEHLSYERAIEMEEYYWELTGESECHDGLSLVGVMVDEASLDYSIEDSFVYVELIRKHEVQRKKK</sequence>
<protein>
    <submittedName>
        <fullName evidence="1">Uncharacterized protein</fullName>
    </submittedName>
</protein>
<dbReference type="Proteomes" id="UP000188637">
    <property type="component" value="Unassembled WGS sequence"/>
</dbReference>
<organism evidence="1 2">
    <name type="scientific">Candidatus Epulonipiscium fishelsonii</name>
    <dbReference type="NCBI Taxonomy" id="77094"/>
    <lineage>
        <taxon>Bacteria</taxon>
        <taxon>Bacillati</taxon>
        <taxon>Bacillota</taxon>
        <taxon>Clostridia</taxon>
        <taxon>Lachnospirales</taxon>
        <taxon>Lachnospiraceae</taxon>
        <taxon>Candidatus Epulonipiscium</taxon>
    </lineage>
</organism>
<dbReference type="EMBL" id="LJHD01000291">
    <property type="protein sequence ID" value="ONI38439.1"/>
    <property type="molecule type" value="Genomic_DNA"/>
</dbReference>
<reference evidence="1" key="1">
    <citation type="submission" date="2016-08" db="EMBL/GenBank/DDBJ databases">
        <authorList>
            <person name="Ngugi D.K."/>
            <person name="Miyake S."/>
            <person name="Stingl U."/>
        </authorList>
    </citation>
    <scope>NUCLEOTIDE SEQUENCE</scope>
    <source>
        <strain evidence="1">SCG-D08WGA-EpuloA1</strain>
    </source>
</reference>
<proteinExistence type="predicted"/>
<accession>A0ACC8X8X2</accession>
<evidence type="ECO:0000313" key="2">
    <source>
        <dbReference type="Proteomes" id="UP000188637"/>
    </source>
</evidence>
<keyword evidence="2" id="KW-1185">Reference proteome</keyword>
<name>A0ACC8X8X2_9FIRM</name>
<comment type="caution">
    <text evidence="1">The sequence shown here is derived from an EMBL/GenBank/DDBJ whole genome shotgun (WGS) entry which is preliminary data.</text>
</comment>
<gene>
    <name evidence="1" type="ORF">AN640_02540</name>
</gene>